<organism evidence="1 2">
    <name type="scientific">Faucicola osloensis</name>
    <name type="common">Moraxella osloensis</name>
    <dbReference type="NCBI Taxonomy" id="34062"/>
    <lineage>
        <taxon>Bacteria</taxon>
        <taxon>Pseudomonadati</taxon>
        <taxon>Pseudomonadota</taxon>
        <taxon>Gammaproteobacteria</taxon>
        <taxon>Moraxellales</taxon>
        <taxon>Moraxellaceae</taxon>
        <taxon>Faucicola</taxon>
    </lineage>
</organism>
<evidence type="ECO:0000313" key="2">
    <source>
        <dbReference type="Proteomes" id="UP000255230"/>
    </source>
</evidence>
<keyword evidence="2" id="KW-1185">Reference proteome</keyword>
<dbReference type="Proteomes" id="UP000255230">
    <property type="component" value="Unassembled WGS sequence"/>
</dbReference>
<dbReference type="AlphaFoldDB" id="A0A378Q8W2"/>
<protein>
    <submittedName>
        <fullName evidence="1">Uncharacterized protein</fullName>
    </submittedName>
</protein>
<name>A0A378Q8W2_FAUOS</name>
<dbReference type="EMBL" id="UGPY01000001">
    <property type="protein sequence ID" value="STY97102.1"/>
    <property type="molecule type" value="Genomic_DNA"/>
</dbReference>
<evidence type="ECO:0000313" key="1">
    <source>
        <dbReference type="EMBL" id="STY97102.1"/>
    </source>
</evidence>
<proteinExistence type="predicted"/>
<reference evidence="1 2" key="1">
    <citation type="submission" date="2018-06" db="EMBL/GenBank/DDBJ databases">
        <authorList>
            <consortium name="Pathogen Informatics"/>
            <person name="Doyle S."/>
        </authorList>
    </citation>
    <scope>NUCLEOTIDE SEQUENCE [LARGE SCALE GENOMIC DNA]</scope>
    <source>
        <strain evidence="1 2">NCTC10465</strain>
    </source>
</reference>
<sequence length="38" mass="4220">MTMELPTASLPQANTIGVFNKNVLKDSMSVDLWANILR</sequence>
<accession>A0A378Q8W2</accession>
<gene>
    <name evidence="1" type="ORF">NCTC10465_00877</name>
</gene>